<proteinExistence type="predicted"/>
<evidence type="ECO:0000313" key="3">
    <source>
        <dbReference type="Proteomes" id="UP001303760"/>
    </source>
</evidence>
<dbReference type="InterPro" id="IPR010730">
    <property type="entry name" value="HET"/>
</dbReference>
<reference evidence="2" key="2">
    <citation type="submission" date="2023-05" db="EMBL/GenBank/DDBJ databases">
        <authorList>
            <consortium name="Lawrence Berkeley National Laboratory"/>
            <person name="Steindorff A."/>
            <person name="Hensen N."/>
            <person name="Bonometti L."/>
            <person name="Westerberg I."/>
            <person name="Brannstrom I.O."/>
            <person name="Guillou S."/>
            <person name="Cros-Aarteil S."/>
            <person name="Calhoun S."/>
            <person name="Haridas S."/>
            <person name="Kuo A."/>
            <person name="Mondo S."/>
            <person name="Pangilinan J."/>
            <person name="Riley R."/>
            <person name="Labutti K."/>
            <person name="Andreopoulos B."/>
            <person name="Lipzen A."/>
            <person name="Chen C."/>
            <person name="Yanf M."/>
            <person name="Daum C."/>
            <person name="Ng V."/>
            <person name="Clum A."/>
            <person name="Ohm R."/>
            <person name="Martin F."/>
            <person name="Silar P."/>
            <person name="Natvig D."/>
            <person name="Lalanne C."/>
            <person name="Gautier V."/>
            <person name="Ament-Velasquez S.L."/>
            <person name="Kruys A."/>
            <person name="Hutchinson M.I."/>
            <person name="Powell A.J."/>
            <person name="Barry K."/>
            <person name="Miller A.N."/>
            <person name="Grigoriev I.V."/>
            <person name="Debuchy R."/>
            <person name="Gladieux P."/>
            <person name="Thoren M.H."/>
            <person name="Johannesson H."/>
        </authorList>
    </citation>
    <scope>NUCLEOTIDE SEQUENCE</scope>
    <source>
        <strain evidence="2">CBS 532.94</strain>
    </source>
</reference>
<organism evidence="2 3">
    <name type="scientific">Achaetomium macrosporum</name>
    <dbReference type="NCBI Taxonomy" id="79813"/>
    <lineage>
        <taxon>Eukaryota</taxon>
        <taxon>Fungi</taxon>
        <taxon>Dikarya</taxon>
        <taxon>Ascomycota</taxon>
        <taxon>Pezizomycotina</taxon>
        <taxon>Sordariomycetes</taxon>
        <taxon>Sordariomycetidae</taxon>
        <taxon>Sordariales</taxon>
        <taxon>Chaetomiaceae</taxon>
        <taxon>Achaetomium</taxon>
    </lineage>
</organism>
<dbReference type="Proteomes" id="UP001303760">
    <property type="component" value="Unassembled WGS sequence"/>
</dbReference>
<accession>A0AAN7C468</accession>
<comment type="caution">
    <text evidence="2">The sequence shown here is derived from an EMBL/GenBank/DDBJ whole genome shotgun (WGS) entry which is preliminary data.</text>
</comment>
<gene>
    <name evidence="2" type="ORF">C8A03DRAFT_47438</name>
</gene>
<protein>
    <submittedName>
        <fullName evidence="2">HET-domain-containing protein</fullName>
    </submittedName>
</protein>
<keyword evidence="3" id="KW-1185">Reference proteome</keyword>
<dbReference type="Pfam" id="PF06985">
    <property type="entry name" value="HET"/>
    <property type="match status" value="1"/>
</dbReference>
<sequence>MRLINSRTFQLKDFGPRPPPYAILSHTWGDEEVIFQDMADVDTARKKAGFAKIEQFCRQALSDGFDWVWVDSCCIDKTSSSELSESINSMFKWYERAITCYAFLSDITAGWTPPLTYDTQGMPDNLRHLNPAFLFESRWWQRGWTLQELIAPRDVQFYNCHWEHLASKYNIPPDILDHSAPLASICVADRMSWAAERQTTREEDMVYCLLGLFNVNMPLLYGEGLTKAFLRLQEQYIAANEDYTLFLWVFEESKPNTTSERFKPLATSREFDP</sequence>
<evidence type="ECO:0000259" key="1">
    <source>
        <dbReference type="Pfam" id="PF06985"/>
    </source>
</evidence>
<evidence type="ECO:0000313" key="2">
    <source>
        <dbReference type="EMBL" id="KAK4234173.1"/>
    </source>
</evidence>
<reference evidence="2" key="1">
    <citation type="journal article" date="2023" name="Mol. Phylogenet. Evol.">
        <title>Genome-scale phylogeny and comparative genomics of the fungal order Sordariales.</title>
        <authorList>
            <person name="Hensen N."/>
            <person name="Bonometti L."/>
            <person name="Westerberg I."/>
            <person name="Brannstrom I.O."/>
            <person name="Guillou S."/>
            <person name="Cros-Aarteil S."/>
            <person name="Calhoun S."/>
            <person name="Haridas S."/>
            <person name="Kuo A."/>
            <person name="Mondo S."/>
            <person name="Pangilinan J."/>
            <person name="Riley R."/>
            <person name="LaButti K."/>
            <person name="Andreopoulos B."/>
            <person name="Lipzen A."/>
            <person name="Chen C."/>
            <person name="Yan M."/>
            <person name="Daum C."/>
            <person name="Ng V."/>
            <person name="Clum A."/>
            <person name="Steindorff A."/>
            <person name="Ohm R.A."/>
            <person name="Martin F."/>
            <person name="Silar P."/>
            <person name="Natvig D.O."/>
            <person name="Lalanne C."/>
            <person name="Gautier V."/>
            <person name="Ament-Velasquez S.L."/>
            <person name="Kruys A."/>
            <person name="Hutchinson M.I."/>
            <person name="Powell A.J."/>
            <person name="Barry K."/>
            <person name="Miller A.N."/>
            <person name="Grigoriev I.V."/>
            <person name="Debuchy R."/>
            <person name="Gladieux P."/>
            <person name="Hiltunen Thoren M."/>
            <person name="Johannesson H."/>
        </authorList>
    </citation>
    <scope>NUCLEOTIDE SEQUENCE</scope>
    <source>
        <strain evidence="2">CBS 532.94</strain>
    </source>
</reference>
<name>A0AAN7C468_9PEZI</name>
<dbReference type="EMBL" id="MU860407">
    <property type="protein sequence ID" value="KAK4234173.1"/>
    <property type="molecule type" value="Genomic_DNA"/>
</dbReference>
<dbReference type="AlphaFoldDB" id="A0AAN7C468"/>
<feature type="domain" description="Heterokaryon incompatibility" evidence="1">
    <location>
        <begin position="21"/>
        <end position="106"/>
    </location>
</feature>
<dbReference type="PANTHER" id="PTHR10622:SF10">
    <property type="entry name" value="HET DOMAIN-CONTAINING PROTEIN"/>
    <property type="match status" value="1"/>
</dbReference>
<dbReference type="PANTHER" id="PTHR10622">
    <property type="entry name" value="HET DOMAIN-CONTAINING PROTEIN"/>
    <property type="match status" value="1"/>
</dbReference>